<dbReference type="InterPro" id="IPR011042">
    <property type="entry name" value="6-blade_b-propeller_TolB-like"/>
</dbReference>
<evidence type="ECO:0000313" key="5">
    <source>
        <dbReference type="EMBL" id="KAK4505979.1"/>
    </source>
</evidence>
<sequence length="386" mass="42486">MAGFRTLGLAAILLASFLYSRIGLLSTFYYNHPARLQRVSPPGSIQINFKDDVRNCEDVLLNEEEAWMLLSCDPGRDQWNTVMGTFVNHTAPPETGLYIWKYTEAGAKPFQLKLLPFENGHPDFHPLGIEYHAPSKTIFVANHASRNSRIELYRLDVDQAEATLFAAIENPRIAAPNSIAAVSDTEFYVTNDHFFLARNSIPLAKLETYLALPGANVVHVKLHSNGSTVTRSLARVPFANGIAFLNESTLAVASSVSAAVFLYNIEHKEVGPTLTVASKIPVTFIPDNVSVDSKGKLLIAGHPHAPTLEKASKNNRFCQHPGAKNDERCISPKLSWVADWSEQDGLSNIYVDSEFGTSSTAVRDASRGLGFISGLYERGILAWKEL</sequence>
<evidence type="ECO:0000256" key="2">
    <source>
        <dbReference type="ARBA" id="ARBA00022801"/>
    </source>
</evidence>
<dbReference type="SUPFAM" id="SSF63829">
    <property type="entry name" value="Calcium-dependent phosphotriesterase"/>
    <property type="match status" value="1"/>
</dbReference>
<comment type="caution">
    <text evidence="5">The sequence shown here is derived from an EMBL/GenBank/DDBJ whole genome shotgun (WGS) entry which is preliminary data.</text>
</comment>
<reference evidence="5 6" key="1">
    <citation type="journal article" date="2023" name="G3 (Bethesda)">
        <title>A chromosome-level genome assembly of Zasmidium syzygii isolated from banana leaves.</title>
        <authorList>
            <person name="van Westerhoven A.C."/>
            <person name="Mehrabi R."/>
            <person name="Talebi R."/>
            <person name="Steentjes M.B.F."/>
            <person name="Corcolon B."/>
            <person name="Chong P.A."/>
            <person name="Kema G.H.J."/>
            <person name="Seidl M.F."/>
        </authorList>
    </citation>
    <scope>NUCLEOTIDE SEQUENCE [LARGE SCALE GENOMIC DNA]</scope>
    <source>
        <strain evidence="5 6">P124</strain>
    </source>
</reference>
<gene>
    <name evidence="5" type="ORF">PRZ48_003944</name>
</gene>
<dbReference type="Gene3D" id="2.120.10.30">
    <property type="entry name" value="TolB, C-terminal domain"/>
    <property type="match status" value="1"/>
</dbReference>
<dbReference type="InterPro" id="IPR002640">
    <property type="entry name" value="Arylesterase"/>
</dbReference>
<keyword evidence="3" id="KW-1015">Disulfide bond</keyword>
<dbReference type="InterPro" id="IPR051288">
    <property type="entry name" value="Serum_paraoxonase/arylesterase"/>
</dbReference>
<proteinExistence type="inferred from homology"/>
<evidence type="ECO:0000256" key="1">
    <source>
        <dbReference type="ARBA" id="ARBA00008595"/>
    </source>
</evidence>
<evidence type="ECO:0000256" key="4">
    <source>
        <dbReference type="ARBA" id="ARBA00023180"/>
    </source>
</evidence>
<evidence type="ECO:0000256" key="3">
    <source>
        <dbReference type="ARBA" id="ARBA00023157"/>
    </source>
</evidence>
<protein>
    <recommendedName>
        <fullName evidence="7">Paraoxonase</fullName>
    </recommendedName>
</protein>
<comment type="similarity">
    <text evidence="1">Belongs to the paraoxonase family.</text>
</comment>
<dbReference type="Pfam" id="PF01731">
    <property type="entry name" value="Arylesterase"/>
    <property type="match status" value="1"/>
</dbReference>
<keyword evidence="2" id="KW-0378">Hydrolase</keyword>
<keyword evidence="6" id="KW-1185">Reference proteome</keyword>
<dbReference type="PANTHER" id="PTHR11799">
    <property type="entry name" value="PARAOXONASE"/>
    <property type="match status" value="1"/>
</dbReference>
<organism evidence="5 6">
    <name type="scientific">Zasmidium cellare</name>
    <name type="common">Wine cellar mold</name>
    <name type="synonym">Racodium cellare</name>
    <dbReference type="NCBI Taxonomy" id="395010"/>
    <lineage>
        <taxon>Eukaryota</taxon>
        <taxon>Fungi</taxon>
        <taxon>Dikarya</taxon>
        <taxon>Ascomycota</taxon>
        <taxon>Pezizomycotina</taxon>
        <taxon>Dothideomycetes</taxon>
        <taxon>Dothideomycetidae</taxon>
        <taxon>Mycosphaerellales</taxon>
        <taxon>Mycosphaerellaceae</taxon>
        <taxon>Zasmidium</taxon>
    </lineage>
</organism>
<evidence type="ECO:0008006" key="7">
    <source>
        <dbReference type="Google" id="ProtNLM"/>
    </source>
</evidence>
<keyword evidence="4" id="KW-0325">Glycoprotein</keyword>
<dbReference type="EMBL" id="JAXOVC010000002">
    <property type="protein sequence ID" value="KAK4505979.1"/>
    <property type="molecule type" value="Genomic_DNA"/>
</dbReference>
<evidence type="ECO:0000313" key="6">
    <source>
        <dbReference type="Proteomes" id="UP001305779"/>
    </source>
</evidence>
<name>A0ABR0EX93_ZASCE</name>
<dbReference type="PANTHER" id="PTHR11799:SF30">
    <property type="entry name" value="SERUM PARAOXONASE_ARYLESTERASE 2"/>
    <property type="match status" value="1"/>
</dbReference>
<dbReference type="Proteomes" id="UP001305779">
    <property type="component" value="Unassembled WGS sequence"/>
</dbReference>
<accession>A0ABR0EX93</accession>